<keyword evidence="1" id="KW-0812">Transmembrane</keyword>
<evidence type="ECO:0000313" key="2">
    <source>
        <dbReference type="EMBL" id="AKB36212.1"/>
    </source>
</evidence>
<feature type="transmembrane region" description="Helical" evidence="1">
    <location>
        <begin position="51"/>
        <end position="74"/>
    </location>
</feature>
<dbReference type="AlphaFoldDB" id="A0A0E3PM79"/>
<dbReference type="Proteomes" id="UP000033123">
    <property type="component" value="Chromosome"/>
</dbReference>
<protein>
    <submittedName>
        <fullName evidence="2">Uncharacterized protein</fullName>
    </submittedName>
</protein>
<organism evidence="2 3">
    <name type="scientific">Methanosarcina siciliae C2J</name>
    <dbReference type="NCBI Taxonomy" id="1434118"/>
    <lineage>
        <taxon>Archaea</taxon>
        <taxon>Methanobacteriati</taxon>
        <taxon>Methanobacteriota</taxon>
        <taxon>Stenosarchaea group</taxon>
        <taxon>Methanomicrobia</taxon>
        <taxon>Methanosarcinales</taxon>
        <taxon>Methanosarcinaceae</taxon>
        <taxon>Methanosarcina</taxon>
    </lineage>
</organism>
<evidence type="ECO:0000313" key="3">
    <source>
        <dbReference type="Proteomes" id="UP000033123"/>
    </source>
</evidence>
<reference evidence="2 3" key="1">
    <citation type="submission" date="2014-07" db="EMBL/GenBank/DDBJ databases">
        <title>Methanogenic archaea and the global carbon cycle.</title>
        <authorList>
            <person name="Henriksen J.R."/>
            <person name="Luke J."/>
            <person name="Reinhart S."/>
            <person name="Benedict M.N."/>
            <person name="Youngblut N.D."/>
            <person name="Metcalf M.E."/>
            <person name="Whitaker R.J."/>
            <person name="Metcalf W.W."/>
        </authorList>
    </citation>
    <scope>NUCLEOTIDE SEQUENCE [LARGE SCALE GENOMIC DNA]</scope>
    <source>
        <strain evidence="2 3">C2J</strain>
    </source>
</reference>
<evidence type="ECO:0000256" key="1">
    <source>
        <dbReference type="SAM" id="Phobius"/>
    </source>
</evidence>
<proteinExistence type="predicted"/>
<dbReference type="KEGG" id="msj:MSSAC_1622"/>
<keyword evidence="1" id="KW-0472">Membrane</keyword>
<sequence length="75" mass="8602">MENSEPLINPETLDESKNLVPKNLVPLNLWELKADETGALRFVAPFLARLIFLHIFVLQYVEVSGVLTFVLIFFQ</sequence>
<keyword evidence="1" id="KW-1133">Transmembrane helix</keyword>
<accession>A0A0E3PM79</accession>
<gene>
    <name evidence="2" type="ORF">MSSAC_1622</name>
</gene>
<dbReference type="HOGENOM" id="CLU_2662409_0_0_2"/>
<name>A0A0E3PM79_9EURY</name>
<dbReference type="EMBL" id="CP009508">
    <property type="protein sequence ID" value="AKB36212.1"/>
    <property type="molecule type" value="Genomic_DNA"/>
</dbReference>